<organism evidence="1 2">
    <name type="scientific">Melia azedarach</name>
    <name type="common">Chinaberry tree</name>
    <dbReference type="NCBI Taxonomy" id="155640"/>
    <lineage>
        <taxon>Eukaryota</taxon>
        <taxon>Viridiplantae</taxon>
        <taxon>Streptophyta</taxon>
        <taxon>Embryophyta</taxon>
        <taxon>Tracheophyta</taxon>
        <taxon>Spermatophyta</taxon>
        <taxon>Magnoliopsida</taxon>
        <taxon>eudicotyledons</taxon>
        <taxon>Gunneridae</taxon>
        <taxon>Pentapetalae</taxon>
        <taxon>rosids</taxon>
        <taxon>malvids</taxon>
        <taxon>Sapindales</taxon>
        <taxon>Meliaceae</taxon>
        <taxon>Melia</taxon>
    </lineage>
</organism>
<comment type="caution">
    <text evidence="1">The sequence shown here is derived from an EMBL/GenBank/DDBJ whole genome shotgun (WGS) entry which is preliminary data.</text>
</comment>
<evidence type="ECO:0000313" key="2">
    <source>
        <dbReference type="Proteomes" id="UP001164539"/>
    </source>
</evidence>
<accession>A0ACC1YBI2</accession>
<keyword evidence="2" id="KW-1185">Reference proteome</keyword>
<reference evidence="1 2" key="1">
    <citation type="journal article" date="2023" name="Science">
        <title>Complex scaffold remodeling in plant triterpene biosynthesis.</title>
        <authorList>
            <person name="De La Pena R."/>
            <person name="Hodgson H."/>
            <person name="Liu J.C."/>
            <person name="Stephenson M.J."/>
            <person name="Martin A.C."/>
            <person name="Owen C."/>
            <person name="Harkess A."/>
            <person name="Leebens-Mack J."/>
            <person name="Jimenez L.E."/>
            <person name="Osbourn A."/>
            <person name="Sattely E.S."/>
        </authorList>
    </citation>
    <scope>NUCLEOTIDE SEQUENCE [LARGE SCALE GENOMIC DNA]</scope>
    <source>
        <strain evidence="2">cv. JPN11</strain>
        <tissue evidence="1">Leaf</tissue>
    </source>
</reference>
<evidence type="ECO:0000313" key="1">
    <source>
        <dbReference type="EMBL" id="KAJ4721102.1"/>
    </source>
</evidence>
<protein>
    <submittedName>
        <fullName evidence="1">Toll/interleukin-1 receptor (TIR) domain-containing protein</fullName>
    </submittedName>
</protein>
<keyword evidence="1" id="KW-0675">Receptor</keyword>
<sequence>MDVEGKRLRRCSIRVNHFLSSICGNGSEVLGKYKKRGFVALFLVLEAASVVLDVFGRSKPASLAAFLLSAFGFAINIFVCFVERTTSETKPQAKRQLGIVEVVFSLLQLIAASIHFILLVSDVKYNYNASVLFPLAFAIIAIVFVFKEEAKVTESSVQALSITKLFSDNISVHSTPIELDLSGVNLNHANTTNNLRSRSRQVKEAPGIEGFRIIGEAQPGEKLFGCGYAVNGTTNCTFQMTTGSILRVSIVCFDFSLSVLAKRAFDQLSIFDSGATNRDYVVTADDVDKLIALECIPMDDQGHQV</sequence>
<dbReference type="EMBL" id="CM051397">
    <property type="protein sequence ID" value="KAJ4721102.1"/>
    <property type="molecule type" value="Genomic_DNA"/>
</dbReference>
<gene>
    <name evidence="1" type="ORF">OWV82_008825</name>
</gene>
<proteinExistence type="predicted"/>
<dbReference type="Proteomes" id="UP001164539">
    <property type="component" value="Chromosome 4"/>
</dbReference>
<name>A0ACC1YBI2_MELAZ</name>